<keyword evidence="5 11" id="KW-0812">Transmembrane</keyword>
<evidence type="ECO:0000256" key="3">
    <source>
        <dbReference type="ARBA" id="ARBA00022452"/>
    </source>
</evidence>
<dbReference type="GO" id="GO:0006826">
    <property type="term" value="P:iron ion transport"/>
    <property type="evidence" value="ECO:0007669"/>
    <property type="project" value="UniProtKB-KW"/>
</dbReference>
<evidence type="ECO:0000256" key="2">
    <source>
        <dbReference type="ARBA" id="ARBA00022448"/>
    </source>
</evidence>
<gene>
    <name evidence="15" type="ORF">ESB13_21585</name>
</gene>
<dbReference type="Pfam" id="PF07715">
    <property type="entry name" value="Plug"/>
    <property type="match status" value="1"/>
</dbReference>
<dbReference type="PROSITE" id="PS52016">
    <property type="entry name" value="TONB_DEPENDENT_REC_3"/>
    <property type="match status" value="1"/>
</dbReference>
<keyword evidence="2 11" id="KW-0813">Transport</keyword>
<evidence type="ECO:0000256" key="12">
    <source>
        <dbReference type="RuleBase" id="RU003357"/>
    </source>
</evidence>
<dbReference type="SUPFAM" id="SSF56935">
    <property type="entry name" value="Porins"/>
    <property type="match status" value="1"/>
</dbReference>
<evidence type="ECO:0000256" key="5">
    <source>
        <dbReference type="ARBA" id="ARBA00022692"/>
    </source>
</evidence>
<evidence type="ECO:0000256" key="8">
    <source>
        <dbReference type="ARBA" id="ARBA00023077"/>
    </source>
</evidence>
<organism evidence="15 16">
    <name type="scientific">Filimonas effusa</name>
    <dbReference type="NCBI Taxonomy" id="2508721"/>
    <lineage>
        <taxon>Bacteria</taxon>
        <taxon>Pseudomonadati</taxon>
        <taxon>Bacteroidota</taxon>
        <taxon>Chitinophagia</taxon>
        <taxon>Chitinophagales</taxon>
        <taxon>Chitinophagaceae</taxon>
        <taxon>Filimonas</taxon>
    </lineage>
</organism>
<dbReference type="Gene3D" id="2.170.130.10">
    <property type="entry name" value="TonB-dependent receptor, plug domain"/>
    <property type="match status" value="1"/>
</dbReference>
<evidence type="ECO:0000259" key="14">
    <source>
        <dbReference type="Pfam" id="PF07715"/>
    </source>
</evidence>
<feature type="domain" description="TonB-dependent receptor-like beta-barrel" evidence="13">
    <location>
        <begin position="283"/>
        <end position="716"/>
    </location>
</feature>
<dbReference type="EMBL" id="SDHZ01000005">
    <property type="protein sequence ID" value="RXK81048.1"/>
    <property type="molecule type" value="Genomic_DNA"/>
</dbReference>
<proteinExistence type="inferred from homology"/>
<dbReference type="OrthoDB" id="9782587at2"/>
<dbReference type="InterPro" id="IPR037066">
    <property type="entry name" value="Plug_dom_sf"/>
</dbReference>
<keyword evidence="3 11" id="KW-1134">Transmembrane beta strand</keyword>
<dbReference type="AlphaFoldDB" id="A0A4Q1D039"/>
<comment type="caution">
    <text evidence="15">The sequence shown here is derived from an EMBL/GenBank/DDBJ whole genome shotgun (WGS) entry which is preliminary data.</text>
</comment>
<keyword evidence="6" id="KW-0408">Iron</keyword>
<evidence type="ECO:0000256" key="9">
    <source>
        <dbReference type="ARBA" id="ARBA00023136"/>
    </source>
</evidence>
<keyword evidence="9 11" id="KW-0472">Membrane</keyword>
<evidence type="ECO:0000256" key="1">
    <source>
        <dbReference type="ARBA" id="ARBA00004571"/>
    </source>
</evidence>
<evidence type="ECO:0000259" key="13">
    <source>
        <dbReference type="Pfam" id="PF00593"/>
    </source>
</evidence>
<keyword evidence="8 12" id="KW-0798">TonB box</keyword>
<dbReference type="GO" id="GO:0009279">
    <property type="term" value="C:cell outer membrane"/>
    <property type="evidence" value="ECO:0007669"/>
    <property type="project" value="UniProtKB-SubCell"/>
</dbReference>
<dbReference type="InterPro" id="IPR036942">
    <property type="entry name" value="Beta-barrel_TonB_sf"/>
</dbReference>
<dbReference type="Proteomes" id="UP000290545">
    <property type="component" value="Unassembled WGS sequence"/>
</dbReference>
<dbReference type="PANTHER" id="PTHR32552">
    <property type="entry name" value="FERRICHROME IRON RECEPTOR-RELATED"/>
    <property type="match status" value="1"/>
</dbReference>
<keyword evidence="15" id="KW-0675">Receptor</keyword>
<evidence type="ECO:0000256" key="6">
    <source>
        <dbReference type="ARBA" id="ARBA00023004"/>
    </source>
</evidence>
<comment type="similarity">
    <text evidence="11 12">Belongs to the TonB-dependent receptor family.</text>
</comment>
<evidence type="ECO:0000256" key="10">
    <source>
        <dbReference type="ARBA" id="ARBA00023237"/>
    </source>
</evidence>
<keyword evidence="4" id="KW-0410">Iron transport</keyword>
<comment type="subcellular location">
    <subcellularLocation>
        <location evidence="1 11">Cell outer membrane</location>
        <topology evidence="1 11">Multi-pass membrane protein</topology>
    </subcellularLocation>
</comment>
<dbReference type="InterPro" id="IPR012910">
    <property type="entry name" value="Plug_dom"/>
</dbReference>
<sequence length="754" mass="83842">MLVAILCPAFSQQSNKISGKVYDAISKEPVQGAVISAPGVRAMSDARGEFHLLAQGKQITIASVGFDTAFADANGEKLAIALRPHDRLLQQVVVSANRTAEKRSEAPVAIAVISKETIDDTKAQRMDQLLNKVSGVNMIALSNEQHQMSIRQPITTKSLFLYMEDGLPIRTTGVYNHNALLEMNMAAAKTIEVIKGPASALYGAEAIAGAVNVITQAAPAFTSGSISTQIDNLGYKRADAQLGTSLGKWGVIASGYYANRSNGPVDFSDFHKSIATLRTDYKPNDKMNWTNTLAYLDYNADMTGSLDSLKFARKNYTSQQTFTFRSVYALRYKSMLNYQWNKQSSSSLSFLFRDNSIKQNPSYSISAMPNTTDKSKYRGQINENAFQTYALFAQHTQRFNWLNSKVIAGATLDLSPQRYNARFITIHRDINSGIYDSYANSDSLLSNYKTGITNMAGYLDYEFSPVKNVRIVTALRYDAFRYDYTNKLPANKVTGAASTVNNFSRFTPKLGLTYNYRGIGFYGNYSQGYVPPQLTELYSSTAVAPYLLPQTFFNYEVGGWLSLVSNKLYADWSIYLMNGSNEIISVLQPDNTTINQNAGNTRHKGIEYGLTYKTAAGLTVRFSGSGSKHAFIRNVAGGINYNGYEMSGAPRFTGNAEVTYKPTWINGLRVSAEWQHVSGYYMDDLNKTRYKGYDVLNLRTGYQWHGLEIWTNVLNLFNQYYATTATAAFRASGTTYSYNLADPRNITIGLGYRW</sequence>
<feature type="domain" description="TonB-dependent receptor plug" evidence="14">
    <location>
        <begin position="103"/>
        <end position="210"/>
    </location>
</feature>
<evidence type="ECO:0000313" key="16">
    <source>
        <dbReference type="Proteomes" id="UP000290545"/>
    </source>
</evidence>
<name>A0A4Q1D039_9BACT</name>
<keyword evidence="10 11" id="KW-0998">Cell outer membrane</keyword>
<keyword evidence="7" id="KW-0406">Ion transport</keyword>
<dbReference type="Pfam" id="PF00593">
    <property type="entry name" value="TonB_dep_Rec_b-barrel"/>
    <property type="match status" value="1"/>
</dbReference>
<evidence type="ECO:0000256" key="4">
    <source>
        <dbReference type="ARBA" id="ARBA00022496"/>
    </source>
</evidence>
<reference evidence="15 16" key="1">
    <citation type="submission" date="2019-01" db="EMBL/GenBank/DDBJ databases">
        <title>Filimonas sp. strain TTM-71.</title>
        <authorList>
            <person name="Chen W.-M."/>
        </authorList>
    </citation>
    <scope>NUCLEOTIDE SEQUENCE [LARGE SCALE GENOMIC DNA]</scope>
    <source>
        <strain evidence="15 16">TTM-71</strain>
    </source>
</reference>
<evidence type="ECO:0000313" key="15">
    <source>
        <dbReference type="EMBL" id="RXK81048.1"/>
    </source>
</evidence>
<dbReference type="InterPro" id="IPR039426">
    <property type="entry name" value="TonB-dep_rcpt-like"/>
</dbReference>
<evidence type="ECO:0000256" key="7">
    <source>
        <dbReference type="ARBA" id="ARBA00023065"/>
    </source>
</evidence>
<keyword evidence="16" id="KW-1185">Reference proteome</keyword>
<protein>
    <submittedName>
        <fullName evidence="15">TonB-dependent receptor</fullName>
    </submittedName>
</protein>
<evidence type="ECO:0000256" key="11">
    <source>
        <dbReference type="PROSITE-ProRule" id="PRU01360"/>
    </source>
</evidence>
<dbReference type="Gene3D" id="2.40.170.20">
    <property type="entry name" value="TonB-dependent receptor, beta-barrel domain"/>
    <property type="match status" value="1"/>
</dbReference>
<accession>A0A4Q1D039</accession>
<dbReference type="PANTHER" id="PTHR32552:SF81">
    <property type="entry name" value="TONB-DEPENDENT OUTER MEMBRANE RECEPTOR"/>
    <property type="match status" value="1"/>
</dbReference>
<dbReference type="InterPro" id="IPR000531">
    <property type="entry name" value="Beta-barrel_TonB"/>
</dbReference>